<evidence type="ECO:0000313" key="21">
    <source>
        <dbReference type="Proteomes" id="UP000235836"/>
    </source>
</evidence>
<dbReference type="Proteomes" id="UP000235836">
    <property type="component" value="Unassembled WGS sequence"/>
</dbReference>
<dbReference type="InterPro" id="IPR008731">
    <property type="entry name" value="PTS_EIN"/>
</dbReference>
<evidence type="ECO:0000256" key="3">
    <source>
        <dbReference type="ARBA" id="ARBA00002728"/>
    </source>
</evidence>
<dbReference type="PANTHER" id="PTHR46244">
    <property type="entry name" value="PHOSPHOENOLPYRUVATE-PROTEIN PHOSPHOTRANSFERASE"/>
    <property type="match status" value="1"/>
</dbReference>
<feature type="domain" description="Phosphotransferase system enzyme I N-terminal" evidence="19">
    <location>
        <begin position="9"/>
        <end position="128"/>
    </location>
</feature>
<dbReference type="Gene3D" id="1.10.274.10">
    <property type="entry name" value="PtsI, HPr-binding domain"/>
    <property type="match status" value="1"/>
</dbReference>
<evidence type="ECO:0000256" key="15">
    <source>
        <dbReference type="ARBA" id="ARBA00022842"/>
    </source>
</evidence>
<keyword evidence="10" id="KW-0762">Sugar transport</keyword>
<dbReference type="InterPro" id="IPR040442">
    <property type="entry name" value="Pyrv_kinase-like_dom_sf"/>
</dbReference>
<evidence type="ECO:0000259" key="17">
    <source>
        <dbReference type="Pfam" id="PF00391"/>
    </source>
</evidence>
<dbReference type="InterPro" id="IPR036637">
    <property type="entry name" value="Phosphohistidine_dom_sf"/>
</dbReference>
<keyword evidence="20" id="KW-0670">Pyruvate</keyword>
<dbReference type="EMBL" id="PNHG01000003">
    <property type="protein sequence ID" value="PMC65016.1"/>
    <property type="molecule type" value="Genomic_DNA"/>
</dbReference>
<dbReference type="InterPro" id="IPR006318">
    <property type="entry name" value="PTS_EI-like"/>
</dbReference>
<comment type="similarity">
    <text evidence="5">Belongs to the PEP-utilizing enzyme family.</text>
</comment>
<dbReference type="GO" id="GO:0009401">
    <property type="term" value="P:phosphoenolpyruvate-dependent sugar phosphotransferase system"/>
    <property type="evidence" value="ECO:0007669"/>
    <property type="project" value="UniProtKB-KW"/>
</dbReference>
<accession>A0A2N6T6R4</accession>
<dbReference type="GO" id="GO:0008965">
    <property type="term" value="F:phosphoenolpyruvate-protein phosphotransferase activity"/>
    <property type="evidence" value="ECO:0007669"/>
    <property type="project" value="UniProtKB-EC"/>
</dbReference>
<feature type="domain" description="PEP-utilising enzyme mobile" evidence="17">
    <location>
        <begin position="157"/>
        <end position="227"/>
    </location>
</feature>
<dbReference type="EC" id="2.7.3.9" evidence="6"/>
<evidence type="ECO:0000256" key="8">
    <source>
        <dbReference type="ARBA" id="ARBA00022448"/>
    </source>
</evidence>
<keyword evidence="14" id="KW-0418">Kinase</keyword>
<dbReference type="Pfam" id="PF00391">
    <property type="entry name" value="PEP-utilizers"/>
    <property type="match status" value="1"/>
</dbReference>
<evidence type="ECO:0000256" key="7">
    <source>
        <dbReference type="ARBA" id="ARBA00016544"/>
    </source>
</evidence>
<protein>
    <recommendedName>
        <fullName evidence="7">Phosphoenolpyruvate-protein phosphotransferase</fullName>
        <ecNumber evidence="6">2.7.3.9</ecNumber>
    </recommendedName>
    <alternativeName>
        <fullName evidence="16">Phosphotransferase system, enzyme I</fullName>
    </alternativeName>
</protein>
<comment type="catalytic activity">
    <reaction evidence="1">
        <text>L-histidyl-[protein] + phosphoenolpyruvate = N(pros)-phospho-L-histidyl-[protein] + pyruvate</text>
        <dbReference type="Rhea" id="RHEA:23880"/>
        <dbReference type="Rhea" id="RHEA-COMP:9745"/>
        <dbReference type="Rhea" id="RHEA-COMP:9746"/>
        <dbReference type="ChEBI" id="CHEBI:15361"/>
        <dbReference type="ChEBI" id="CHEBI:29979"/>
        <dbReference type="ChEBI" id="CHEBI:58702"/>
        <dbReference type="ChEBI" id="CHEBI:64837"/>
        <dbReference type="EC" id="2.7.3.9"/>
    </reaction>
</comment>
<evidence type="ECO:0000256" key="1">
    <source>
        <dbReference type="ARBA" id="ARBA00000683"/>
    </source>
</evidence>
<evidence type="ECO:0000256" key="14">
    <source>
        <dbReference type="ARBA" id="ARBA00022777"/>
    </source>
</evidence>
<evidence type="ECO:0000313" key="20">
    <source>
        <dbReference type="EMBL" id="PMC65016.1"/>
    </source>
</evidence>
<keyword evidence="21" id="KW-1185">Reference proteome</keyword>
<dbReference type="SUPFAM" id="SSF47831">
    <property type="entry name" value="Enzyme I of the PEP:sugar phosphotransferase system HPr-binding (sub)domain"/>
    <property type="match status" value="1"/>
</dbReference>
<comment type="function">
    <text evidence="3">General (non sugar-specific) component of the phosphoenolpyruvate-dependent sugar phosphotransferase system (sugar PTS). This major carbohydrate active-transport system catalyzes the phosphorylation of incoming sugar substrates concomitantly with their translocation across the cell membrane. Enzyme I transfers the phosphoryl group from phosphoenolpyruvate (PEP) to the phosphoryl carrier protein (HPr).</text>
</comment>
<dbReference type="Gene3D" id="3.50.30.10">
    <property type="entry name" value="Phosphohistidine domain"/>
    <property type="match status" value="1"/>
</dbReference>
<keyword evidence="12" id="KW-0598">Phosphotransferase system</keyword>
<keyword evidence="13" id="KW-0479">Metal-binding</keyword>
<evidence type="ECO:0000256" key="6">
    <source>
        <dbReference type="ARBA" id="ARBA00012232"/>
    </source>
</evidence>
<proteinExistence type="inferred from homology"/>
<dbReference type="SUPFAM" id="SSF52009">
    <property type="entry name" value="Phosphohistidine domain"/>
    <property type="match status" value="1"/>
</dbReference>
<feature type="domain" description="PEP-utilising enzyme C-terminal" evidence="18">
    <location>
        <begin position="258"/>
        <end position="523"/>
    </location>
</feature>
<evidence type="ECO:0000256" key="12">
    <source>
        <dbReference type="ARBA" id="ARBA00022683"/>
    </source>
</evidence>
<organism evidence="20 21">
    <name type="scientific">Corynebacterium tuscaniense</name>
    <dbReference type="NCBI Taxonomy" id="302449"/>
    <lineage>
        <taxon>Bacteria</taxon>
        <taxon>Bacillati</taxon>
        <taxon>Actinomycetota</taxon>
        <taxon>Actinomycetes</taxon>
        <taxon>Mycobacteriales</taxon>
        <taxon>Corynebacteriaceae</taxon>
        <taxon>Corynebacterium</taxon>
    </lineage>
</organism>
<keyword evidence="11 20" id="KW-0808">Transferase</keyword>
<dbReference type="GO" id="GO:0016301">
    <property type="term" value="F:kinase activity"/>
    <property type="evidence" value="ECO:0007669"/>
    <property type="project" value="UniProtKB-KW"/>
</dbReference>
<reference evidence="20 21" key="1">
    <citation type="submission" date="2017-09" db="EMBL/GenBank/DDBJ databases">
        <title>Bacterial strain isolated from the female urinary microbiota.</title>
        <authorList>
            <person name="Thomas-White K."/>
            <person name="Kumar N."/>
            <person name="Forster S."/>
            <person name="Putonti C."/>
            <person name="Lawley T."/>
            <person name="Wolfe A.J."/>
        </authorList>
    </citation>
    <scope>NUCLEOTIDE SEQUENCE [LARGE SCALE GENOMIC DNA]</scope>
    <source>
        <strain evidence="20 21">UMB0792</strain>
    </source>
</reference>
<evidence type="ECO:0000256" key="10">
    <source>
        <dbReference type="ARBA" id="ARBA00022597"/>
    </source>
</evidence>
<evidence type="ECO:0000256" key="13">
    <source>
        <dbReference type="ARBA" id="ARBA00022723"/>
    </source>
</evidence>
<dbReference type="SUPFAM" id="SSF51621">
    <property type="entry name" value="Phosphoenolpyruvate/pyruvate domain"/>
    <property type="match status" value="1"/>
</dbReference>
<dbReference type="GO" id="GO:0046872">
    <property type="term" value="F:metal ion binding"/>
    <property type="evidence" value="ECO:0007669"/>
    <property type="project" value="UniProtKB-KW"/>
</dbReference>
<dbReference type="NCBIfam" id="TIGR01417">
    <property type="entry name" value="PTS_I_fam"/>
    <property type="match status" value="1"/>
</dbReference>
<evidence type="ECO:0000256" key="2">
    <source>
        <dbReference type="ARBA" id="ARBA00001946"/>
    </source>
</evidence>
<dbReference type="Pfam" id="PF02896">
    <property type="entry name" value="PEP-utilizers_C"/>
    <property type="match status" value="1"/>
</dbReference>
<dbReference type="InterPro" id="IPR036618">
    <property type="entry name" value="PtsI_HPr-bd_sf"/>
</dbReference>
<dbReference type="InterPro" id="IPR015813">
    <property type="entry name" value="Pyrv/PenolPyrv_kinase-like_dom"/>
</dbReference>
<dbReference type="RefSeq" id="WP_102723510.1">
    <property type="nucleotide sequence ID" value="NZ_PNHG01000003.1"/>
</dbReference>
<comment type="caution">
    <text evidence="20">The sequence shown here is derived from an EMBL/GenBank/DDBJ whole genome shotgun (WGS) entry which is preliminary data.</text>
</comment>
<dbReference type="InterPro" id="IPR000121">
    <property type="entry name" value="PEP_util_C"/>
</dbReference>
<comment type="cofactor">
    <cofactor evidence="2">
        <name>Mg(2+)</name>
        <dbReference type="ChEBI" id="CHEBI:18420"/>
    </cofactor>
</comment>
<dbReference type="InterPro" id="IPR008279">
    <property type="entry name" value="PEP-util_enz_mobile_dom"/>
</dbReference>
<keyword evidence="9" id="KW-0963">Cytoplasm</keyword>
<sequence length="562" mass="57777">MADRQVLHGVGVAGAFAVASATGPAVLVAPAAGVDPDEPACTDPDADIRRVRAALDAVAAGVLARAESTPGKAQPILEATAALAQDRALIKGVEEELAAGAGITAAVHAAVEIYAQKLRPLRGRMAERVTDLYDIRDRTIARLRDLPEPGIPPLGRPSILVARDLAPADIATLDPTMVLGIITEGGGPTSHTVILAAQLGIPMIVKVAGITSLLIDATLITLDPTTGTVILAPTPADVAELQDRAACRVAALANSTGPGATKDGHPVKLMANIGTAADVEAVAETDVEGVGLFRTEFLFLNRVDAPSVAEQTETYTAVLRAFGSRRVVVRTLDAGADKPLAFADHGTEENPALGHRGIRLTRAREDLMDDQLAALAAAHAAVPEADLWVMAPMVAEVGEVEWFVDKAKKAGLPQAGIMVETPAAAICAEELLGVAEFASIGTNDLAQFTMAADRLVGPSLLSPWQPAVLALMRATCRGANGTPVGVCGAAGGDPLFALVLVGLGVTSLSMVPANIPAVRAALLMHDLDTCRRMAESALAARTADEARAAALALADPGLRSLL</sequence>
<gene>
    <name evidence="20" type="primary">ptsP</name>
    <name evidence="20" type="ORF">CJ203_03095</name>
</gene>
<evidence type="ECO:0000259" key="19">
    <source>
        <dbReference type="Pfam" id="PF05524"/>
    </source>
</evidence>
<keyword evidence="8" id="KW-0813">Transport</keyword>
<dbReference type="InterPro" id="IPR050499">
    <property type="entry name" value="PEP-utilizing_PTS_enzyme"/>
</dbReference>
<dbReference type="Gene3D" id="3.20.20.60">
    <property type="entry name" value="Phosphoenolpyruvate-binding domains"/>
    <property type="match status" value="1"/>
</dbReference>
<name>A0A2N6T6R4_9CORY</name>
<comment type="subcellular location">
    <subcellularLocation>
        <location evidence="4">Cytoplasm</location>
    </subcellularLocation>
</comment>
<evidence type="ECO:0000256" key="11">
    <source>
        <dbReference type="ARBA" id="ARBA00022679"/>
    </source>
</evidence>
<evidence type="ECO:0000256" key="16">
    <source>
        <dbReference type="ARBA" id="ARBA00033235"/>
    </source>
</evidence>
<dbReference type="GO" id="GO:0005737">
    <property type="term" value="C:cytoplasm"/>
    <property type="evidence" value="ECO:0007669"/>
    <property type="project" value="UniProtKB-SubCell"/>
</dbReference>
<dbReference type="Pfam" id="PF05524">
    <property type="entry name" value="PEP-utilisers_N"/>
    <property type="match status" value="1"/>
</dbReference>
<dbReference type="AlphaFoldDB" id="A0A2N6T6R4"/>
<evidence type="ECO:0000256" key="5">
    <source>
        <dbReference type="ARBA" id="ARBA00007837"/>
    </source>
</evidence>
<evidence type="ECO:0000259" key="18">
    <source>
        <dbReference type="Pfam" id="PF02896"/>
    </source>
</evidence>
<keyword evidence="15" id="KW-0460">Magnesium</keyword>
<dbReference type="PANTHER" id="PTHR46244:SF3">
    <property type="entry name" value="PHOSPHOENOLPYRUVATE-PROTEIN PHOSPHOTRANSFERASE"/>
    <property type="match status" value="1"/>
</dbReference>
<dbReference type="PRINTS" id="PR01736">
    <property type="entry name" value="PHPHTRNFRASE"/>
</dbReference>
<evidence type="ECO:0000256" key="4">
    <source>
        <dbReference type="ARBA" id="ARBA00004496"/>
    </source>
</evidence>
<evidence type="ECO:0000256" key="9">
    <source>
        <dbReference type="ARBA" id="ARBA00022490"/>
    </source>
</evidence>